<dbReference type="PROSITE" id="PS51257">
    <property type="entry name" value="PROKAR_LIPOPROTEIN"/>
    <property type="match status" value="1"/>
</dbReference>
<evidence type="ECO:0000313" key="2">
    <source>
        <dbReference type="Proteomes" id="UP001185015"/>
    </source>
</evidence>
<organism evidence="1 2">
    <name type="scientific">Methanococcoides alaskense</name>
    <dbReference type="NCBI Taxonomy" id="325778"/>
    <lineage>
        <taxon>Archaea</taxon>
        <taxon>Methanobacteriati</taxon>
        <taxon>Methanobacteriota</taxon>
        <taxon>Stenosarchaea group</taxon>
        <taxon>Methanomicrobia</taxon>
        <taxon>Methanosarcinales</taxon>
        <taxon>Methanosarcinaceae</taxon>
        <taxon>Methanococcoides</taxon>
    </lineage>
</organism>
<gene>
    <name evidence="1" type="ORF">J2750_001320</name>
</gene>
<sequence>MKLIFKILMILLILSTFTSSACADVLFPGTRGLDRCVKIVNLDEFPEIVLVGHITGPVIQCENPYIISPDKCLTKFYKANELTIYAIDKAYLEAKGLENIDLESDPNLCSYEVEIDPDWYVVNEENPFIREDIEYSIAGFSEDKLIIYTSRKVSEYKAGIPDRTETFEEPVIPGIRLTIKENVSSVEENISSIEEDVSKDVKPVPDEGEANDEGVLNSIIRFLKGLFNAK</sequence>
<evidence type="ECO:0008006" key="3">
    <source>
        <dbReference type="Google" id="ProtNLM"/>
    </source>
</evidence>
<reference evidence="1 2" key="1">
    <citation type="submission" date="2023-07" db="EMBL/GenBank/DDBJ databases">
        <title>Genomic Encyclopedia of Type Strains, Phase IV (KMG-IV): sequencing the most valuable type-strain genomes for metagenomic binning, comparative biology and taxonomic classification.</title>
        <authorList>
            <person name="Goeker M."/>
        </authorList>
    </citation>
    <scope>NUCLEOTIDE SEQUENCE [LARGE SCALE GENOMIC DNA]</scope>
    <source>
        <strain evidence="1 2">DSM 17273</strain>
    </source>
</reference>
<proteinExistence type="predicted"/>
<dbReference type="AlphaFoldDB" id="A0AA90Z7T9"/>
<dbReference type="Proteomes" id="UP001185015">
    <property type="component" value="Unassembled WGS sequence"/>
</dbReference>
<protein>
    <recommendedName>
        <fullName evidence="3">Lipoprotein</fullName>
    </recommendedName>
</protein>
<comment type="caution">
    <text evidence="1">The sequence shown here is derived from an EMBL/GenBank/DDBJ whole genome shotgun (WGS) entry which is preliminary data.</text>
</comment>
<keyword evidence="2" id="KW-1185">Reference proteome</keyword>
<accession>A0AA90Z7T9</accession>
<name>A0AA90Z7T9_9EURY</name>
<evidence type="ECO:0000313" key="1">
    <source>
        <dbReference type="EMBL" id="MDR6222860.1"/>
    </source>
</evidence>
<dbReference type="EMBL" id="JAVDQI010000004">
    <property type="protein sequence ID" value="MDR6222860.1"/>
    <property type="molecule type" value="Genomic_DNA"/>
</dbReference>